<dbReference type="PANTHER" id="PTHR34138">
    <property type="entry name" value="CELL SHAPE-DETERMINING PROTEIN MREC"/>
    <property type="match status" value="1"/>
</dbReference>
<accession>A0A554LQ06</accession>
<dbReference type="NCBIfam" id="TIGR00219">
    <property type="entry name" value="mreC"/>
    <property type="match status" value="1"/>
</dbReference>
<evidence type="ECO:0000313" key="7">
    <source>
        <dbReference type="EMBL" id="TSC94946.1"/>
    </source>
</evidence>
<sequence length="262" mass="28821">MKSRGLLIWFFAIVILTMLFLVPSDVSKATKGAVLDFSKQGSKTLSIWGRKTKSFFSIFFEIGRMRRENQNLANKIIELSVQESKLKEVEIENNRLKELLSYKTTHSEENFLIADVIGLDPTGFYDTILVNKGSDNGVSAGQAVTSLGVLVGKVDEVWPTTSKITLIISKDSIIQVMLQNSRTSGILRGGISGIVLDDIPLDTQIAENENIITSGLGGSLPKNIYVGRAEKEISVKSDIFKTIKIKSPVNFPKLEIVSIILG</sequence>
<feature type="coiled-coil region" evidence="5">
    <location>
        <begin position="62"/>
        <end position="99"/>
    </location>
</feature>
<evidence type="ECO:0000256" key="2">
    <source>
        <dbReference type="ARBA" id="ARBA00013855"/>
    </source>
</evidence>
<dbReference type="Gene3D" id="2.40.10.340">
    <property type="entry name" value="Rod shape-determining protein MreC, domain 1"/>
    <property type="match status" value="1"/>
</dbReference>
<name>A0A554LQ06_9BACT</name>
<keyword evidence="3" id="KW-0133">Cell shape</keyword>
<dbReference type="Pfam" id="PF04085">
    <property type="entry name" value="MreC"/>
    <property type="match status" value="1"/>
</dbReference>
<keyword evidence="5" id="KW-0175">Coiled coil</keyword>
<dbReference type="Proteomes" id="UP000316495">
    <property type="component" value="Unassembled WGS sequence"/>
</dbReference>
<evidence type="ECO:0000256" key="3">
    <source>
        <dbReference type="ARBA" id="ARBA00022960"/>
    </source>
</evidence>
<dbReference type="InterPro" id="IPR055342">
    <property type="entry name" value="MreC_beta-barrel_core"/>
</dbReference>
<dbReference type="InterPro" id="IPR007221">
    <property type="entry name" value="MreC"/>
</dbReference>
<evidence type="ECO:0000313" key="8">
    <source>
        <dbReference type="Proteomes" id="UP000316495"/>
    </source>
</evidence>
<protein>
    <recommendedName>
        <fullName evidence="2">Cell shape-determining protein MreC</fullName>
    </recommendedName>
    <alternativeName>
        <fullName evidence="4">Cell shape protein MreC</fullName>
    </alternativeName>
</protein>
<dbReference type="InterPro" id="IPR042177">
    <property type="entry name" value="Cell/Rod_1"/>
</dbReference>
<reference evidence="7 8" key="1">
    <citation type="submission" date="2017-07" db="EMBL/GenBank/DDBJ databases">
        <title>Mechanisms for carbon and nitrogen cycling indicate functional differentiation within the Candidate Phyla Radiation.</title>
        <authorList>
            <person name="Danczak R.E."/>
            <person name="Johnston M.D."/>
            <person name="Kenah C."/>
            <person name="Slattery M."/>
            <person name="Wrighton K.C."/>
            <person name="Wilkins M.J."/>
        </authorList>
    </citation>
    <scope>NUCLEOTIDE SEQUENCE [LARGE SCALE GENOMIC DNA]</scope>
    <source>
        <strain evidence="7">Athens1014_28</strain>
    </source>
</reference>
<dbReference type="PANTHER" id="PTHR34138:SF1">
    <property type="entry name" value="CELL SHAPE-DETERMINING PROTEIN MREC"/>
    <property type="match status" value="1"/>
</dbReference>
<evidence type="ECO:0000256" key="1">
    <source>
        <dbReference type="ARBA" id="ARBA00009369"/>
    </source>
</evidence>
<evidence type="ECO:0000256" key="4">
    <source>
        <dbReference type="ARBA" id="ARBA00032089"/>
    </source>
</evidence>
<dbReference type="InterPro" id="IPR042175">
    <property type="entry name" value="Cell/Rod_MreC_2"/>
</dbReference>
<dbReference type="EMBL" id="VMGN01000003">
    <property type="protein sequence ID" value="TSC94946.1"/>
    <property type="molecule type" value="Genomic_DNA"/>
</dbReference>
<proteinExistence type="inferred from homology"/>
<evidence type="ECO:0000259" key="6">
    <source>
        <dbReference type="Pfam" id="PF04085"/>
    </source>
</evidence>
<evidence type="ECO:0000256" key="5">
    <source>
        <dbReference type="SAM" id="Coils"/>
    </source>
</evidence>
<gene>
    <name evidence="7" type="ORF">Athens101428_71</name>
</gene>
<organism evidence="7 8">
    <name type="scientific">Candidatus Berkelbacteria bacterium Athens1014_28</name>
    <dbReference type="NCBI Taxonomy" id="2017145"/>
    <lineage>
        <taxon>Bacteria</taxon>
        <taxon>Candidatus Berkelbacteria</taxon>
    </lineage>
</organism>
<dbReference type="PIRSF" id="PIRSF038471">
    <property type="entry name" value="MreC"/>
    <property type="match status" value="1"/>
</dbReference>
<feature type="domain" description="Rod shape-determining protein MreC beta-barrel core" evidence="6">
    <location>
        <begin position="116"/>
        <end position="260"/>
    </location>
</feature>
<dbReference type="GO" id="GO:0008360">
    <property type="term" value="P:regulation of cell shape"/>
    <property type="evidence" value="ECO:0007669"/>
    <property type="project" value="UniProtKB-KW"/>
</dbReference>
<dbReference type="GO" id="GO:0005886">
    <property type="term" value="C:plasma membrane"/>
    <property type="evidence" value="ECO:0007669"/>
    <property type="project" value="TreeGrafter"/>
</dbReference>
<comment type="caution">
    <text evidence="7">The sequence shown here is derived from an EMBL/GenBank/DDBJ whole genome shotgun (WGS) entry which is preliminary data.</text>
</comment>
<comment type="similarity">
    <text evidence="1">Belongs to the MreC family.</text>
</comment>
<dbReference type="AlphaFoldDB" id="A0A554LQ06"/>
<dbReference type="Gene3D" id="2.40.10.350">
    <property type="entry name" value="Rod shape-determining protein MreC, domain 2"/>
    <property type="match status" value="1"/>
</dbReference>